<dbReference type="AlphaFoldDB" id="A0A562PHP2"/>
<name>A0A562PHP2_9BURK</name>
<gene>
    <name evidence="1" type="ORF">GO485_15545</name>
    <name evidence="2" type="ORF">IP92_05081</name>
</gene>
<sequence>MDDKLNSIVQSLVQGTEAKKLNWQSTARKNELMLNLGHGSITVDSWEFEGEHGESMSLADISFLNNTGEIIERSVFSLAEDRQDYKQLMVLHNLARRNALKIDETLEGMLTEIQHMINT</sequence>
<dbReference type="Proteomes" id="UP000315112">
    <property type="component" value="Unassembled WGS sequence"/>
</dbReference>
<evidence type="ECO:0000313" key="4">
    <source>
        <dbReference type="Proteomes" id="UP000437862"/>
    </source>
</evidence>
<organism evidence="2 3">
    <name type="scientific">Pseudoduganella flava</name>
    <dbReference type="NCBI Taxonomy" id="871742"/>
    <lineage>
        <taxon>Bacteria</taxon>
        <taxon>Pseudomonadati</taxon>
        <taxon>Pseudomonadota</taxon>
        <taxon>Betaproteobacteria</taxon>
        <taxon>Burkholderiales</taxon>
        <taxon>Oxalobacteraceae</taxon>
        <taxon>Telluria group</taxon>
        <taxon>Pseudoduganella</taxon>
    </lineage>
</organism>
<accession>A0A562PHP2</accession>
<dbReference type="Proteomes" id="UP000437862">
    <property type="component" value="Chromosome"/>
</dbReference>
<reference evidence="1 4" key="3">
    <citation type="submission" date="2019-12" db="EMBL/GenBank/DDBJ databases">
        <title>Draft Genome Sequences of Six Type Strains of the Genus Massilia.</title>
        <authorList>
            <person name="Miess H."/>
            <person name="Frediansyah A."/>
            <person name="Goeker M."/>
            <person name="Gross H."/>
        </authorList>
    </citation>
    <scope>NUCLEOTIDE SEQUENCE [LARGE SCALE GENOMIC DNA]</scope>
    <source>
        <strain evidence="1 4">DSM 26639</strain>
    </source>
</reference>
<dbReference type="EMBL" id="VLKW01000012">
    <property type="protein sequence ID" value="TWI43516.1"/>
    <property type="molecule type" value="Genomic_DNA"/>
</dbReference>
<evidence type="ECO:0000313" key="2">
    <source>
        <dbReference type="EMBL" id="TWI43516.1"/>
    </source>
</evidence>
<reference evidence="2" key="2">
    <citation type="submission" date="2019-07" db="EMBL/GenBank/DDBJ databases">
        <authorList>
            <person name="Whitman W."/>
            <person name="Huntemann M."/>
            <person name="Clum A."/>
            <person name="Pillay M."/>
            <person name="Palaniappan K."/>
            <person name="Varghese N."/>
            <person name="Mikhailova N."/>
            <person name="Stamatis D."/>
            <person name="Reddy T."/>
            <person name="Daum C."/>
            <person name="Shapiro N."/>
            <person name="Ivanova N."/>
            <person name="Kyrpides N."/>
            <person name="Woyke T."/>
        </authorList>
    </citation>
    <scope>NUCLEOTIDE SEQUENCE</scope>
    <source>
        <strain evidence="2">CGMCC 1.10685</strain>
    </source>
</reference>
<evidence type="ECO:0000313" key="1">
    <source>
        <dbReference type="EMBL" id="QGZ40326.1"/>
    </source>
</evidence>
<reference evidence="2 3" key="1">
    <citation type="journal article" date="2015" name="Stand. Genomic Sci.">
        <title>Genomic Encyclopedia of Bacterial and Archaeal Type Strains, Phase III: the genomes of soil and plant-associated and newly described type strains.</title>
        <authorList>
            <person name="Whitman W.B."/>
            <person name="Woyke T."/>
            <person name="Klenk H.P."/>
            <person name="Zhou Y."/>
            <person name="Lilburn T.G."/>
            <person name="Beck B.J."/>
            <person name="De Vos P."/>
            <person name="Vandamme P."/>
            <person name="Eisen J.A."/>
            <person name="Garrity G."/>
            <person name="Hugenholtz P."/>
            <person name="Kyrpides N.C."/>
        </authorList>
    </citation>
    <scope>NUCLEOTIDE SEQUENCE [LARGE SCALE GENOMIC DNA]</scope>
    <source>
        <strain evidence="2 3">CGMCC 1.10685</strain>
    </source>
</reference>
<evidence type="ECO:0000313" key="3">
    <source>
        <dbReference type="Proteomes" id="UP000315112"/>
    </source>
</evidence>
<dbReference type="OrthoDB" id="845740at2"/>
<dbReference type="EMBL" id="CP046904">
    <property type="protein sequence ID" value="QGZ40326.1"/>
    <property type="molecule type" value="Genomic_DNA"/>
</dbReference>
<protein>
    <submittedName>
        <fullName evidence="2">Uncharacterized protein</fullName>
    </submittedName>
</protein>
<keyword evidence="4" id="KW-1185">Reference proteome</keyword>
<proteinExistence type="predicted"/>
<dbReference type="RefSeq" id="WP_145880547.1">
    <property type="nucleotide sequence ID" value="NZ_CP046904.1"/>
</dbReference>